<dbReference type="AlphaFoldDB" id="A0A0E9THY0"/>
<sequence length="43" mass="5227">MHLASLRRLVLLRALNSPLRHCIKRLRPWLLFQSGSQFKFIYF</sequence>
<dbReference type="EMBL" id="GBXM01055515">
    <property type="protein sequence ID" value="JAH53062.1"/>
    <property type="molecule type" value="Transcribed_RNA"/>
</dbReference>
<name>A0A0E9THY0_ANGAN</name>
<evidence type="ECO:0000313" key="1">
    <source>
        <dbReference type="EMBL" id="JAH53062.1"/>
    </source>
</evidence>
<accession>A0A0E9THY0</accession>
<reference evidence="1" key="1">
    <citation type="submission" date="2014-11" db="EMBL/GenBank/DDBJ databases">
        <authorList>
            <person name="Amaro Gonzalez C."/>
        </authorList>
    </citation>
    <scope>NUCLEOTIDE SEQUENCE</scope>
</reference>
<proteinExistence type="predicted"/>
<organism evidence="1">
    <name type="scientific">Anguilla anguilla</name>
    <name type="common">European freshwater eel</name>
    <name type="synonym">Muraena anguilla</name>
    <dbReference type="NCBI Taxonomy" id="7936"/>
    <lineage>
        <taxon>Eukaryota</taxon>
        <taxon>Metazoa</taxon>
        <taxon>Chordata</taxon>
        <taxon>Craniata</taxon>
        <taxon>Vertebrata</taxon>
        <taxon>Euteleostomi</taxon>
        <taxon>Actinopterygii</taxon>
        <taxon>Neopterygii</taxon>
        <taxon>Teleostei</taxon>
        <taxon>Anguilliformes</taxon>
        <taxon>Anguillidae</taxon>
        <taxon>Anguilla</taxon>
    </lineage>
</organism>
<reference evidence="1" key="2">
    <citation type="journal article" date="2015" name="Fish Shellfish Immunol.">
        <title>Early steps in the European eel (Anguilla anguilla)-Vibrio vulnificus interaction in the gills: Role of the RtxA13 toxin.</title>
        <authorList>
            <person name="Callol A."/>
            <person name="Pajuelo D."/>
            <person name="Ebbesson L."/>
            <person name="Teles M."/>
            <person name="MacKenzie S."/>
            <person name="Amaro C."/>
        </authorList>
    </citation>
    <scope>NUCLEOTIDE SEQUENCE</scope>
</reference>
<protein>
    <submittedName>
        <fullName evidence="1">Uncharacterized protein</fullName>
    </submittedName>
</protein>